<evidence type="ECO:0000313" key="2">
    <source>
        <dbReference type="Proteomes" id="UP000003250"/>
    </source>
</evidence>
<gene>
    <name evidence="1" type="ORF">MAXJ12_00205</name>
</gene>
<reference evidence="1 2" key="1">
    <citation type="journal article" date="2012" name="J. Bacteriol.">
        <title>Draft Genome Sequence of Mesorhizobium alhagi CCNWXJ12-2T, a Novel Salt-Resistant Species Isolated from the Desert of Northwestern China.</title>
        <authorList>
            <person name="Zhou M."/>
            <person name="Chen W."/>
            <person name="Chen H."/>
            <person name="Wei G."/>
        </authorList>
    </citation>
    <scope>NUCLEOTIDE SEQUENCE [LARGE SCALE GENOMIC DNA]</scope>
    <source>
        <strain evidence="1 2">CCNWXJ12-2</strain>
    </source>
</reference>
<name>H0HIT7_9HYPH</name>
<protein>
    <submittedName>
        <fullName evidence="1">Uncharacterized protein</fullName>
    </submittedName>
</protein>
<organism evidence="1 2">
    <name type="scientific">Mesorhizobium alhagi CCNWXJ12-2</name>
    <dbReference type="NCBI Taxonomy" id="1107882"/>
    <lineage>
        <taxon>Bacteria</taxon>
        <taxon>Pseudomonadati</taxon>
        <taxon>Pseudomonadota</taxon>
        <taxon>Alphaproteobacteria</taxon>
        <taxon>Hyphomicrobiales</taxon>
        <taxon>Phyllobacteriaceae</taxon>
        <taxon>Allomesorhizobium</taxon>
    </lineage>
</organism>
<keyword evidence="2" id="KW-1185">Reference proteome</keyword>
<dbReference type="EMBL" id="AHAM01000002">
    <property type="protein sequence ID" value="EHK59354.1"/>
    <property type="molecule type" value="Genomic_DNA"/>
</dbReference>
<dbReference type="Proteomes" id="UP000003250">
    <property type="component" value="Unassembled WGS sequence"/>
</dbReference>
<sequence>MLWMAAYMPEREGIGGGRPTTASLATQDRSVVIATNNWNEFPAAIRRKFLLEIAHKPTRRARSHVVLL</sequence>
<proteinExistence type="predicted"/>
<dbReference type="AlphaFoldDB" id="H0HIT7"/>
<accession>H0HIT7</accession>
<evidence type="ECO:0000313" key="1">
    <source>
        <dbReference type="EMBL" id="EHK59354.1"/>
    </source>
</evidence>